<proteinExistence type="predicted"/>
<evidence type="ECO:0008006" key="3">
    <source>
        <dbReference type="Google" id="ProtNLM"/>
    </source>
</evidence>
<dbReference type="EMBL" id="CP000091">
    <property type="protein sequence ID" value="AAZ63685.1"/>
    <property type="molecule type" value="Genomic_DNA"/>
</dbReference>
<dbReference type="SUPFAM" id="SSF55961">
    <property type="entry name" value="Bet v1-like"/>
    <property type="match status" value="1"/>
</dbReference>
<keyword evidence="1" id="KW-1133">Transmembrane helix</keyword>
<dbReference type="Pfam" id="PF10604">
    <property type="entry name" value="Polyketide_cyc2"/>
    <property type="match status" value="1"/>
</dbReference>
<dbReference type="InterPro" id="IPR019587">
    <property type="entry name" value="Polyketide_cyclase/dehydratase"/>
</dbReference>
<evidence type="ECO:0000256" key="1">
    <source>
        <dbReference type="SAM" id="Phobius"/>
    </source>
</evidence>
<dbReference type="OrthoDB" id="5965958at2"/>
<dbReference type="InterPro" id="IPR023393">
    <property type="entry name" value="START-like_dom_sf"/>
</dbReference>
<gene>
    <name evidence="2" type="ordered locus">Reut_B4332</name>
</gene>
<organism evidence="2">
    <name type="scientific">Cupriavidus pinatubonensis (strain JMP 134 / LMG 1197)</name>
    <name type="common">Cupriavidus necator (strain JMP 134)</name>
    <dbReference type="NCBI Taxonomy" id="264198"/>
    <lineage>
        <taxon>Bacteria</taxon>
        <taxon>Pseudomonadati</taxon>
        <taxon>Pseudomonadota</taxon>
        <taxon>Betaproteobacteria</taxon>
        <taxon>Burkholderiales</taxon>
        <taxon>Burkholderiaceae</taxon>
        <taxon>Cupriavidus</taxon>
    </lineage>
</organism>
<keyword evidence="1" id="KW-0812">Transmembrane</keyword>
<dbReference type="AlphaFoldDB" id="Q46T49"/>
<evidence type="ECO:0000313" key="2">
    <source>
        <dbReference type="EMBL" id="AAZ63685.1"/>
    </source>
</evidence>
<name>Q46T49_CUPPJ</name>
<keyword evidence="1" id="KW-0472">Membrane</keyword>
<dbReference type="Gene3D" id="3.30.530.20">
    <property type="match status" value="1"/>
</dbReference>
<accession>Q46T49</accession>
<dbReference type="eggNOG" id="COG1881">
    <property type="taxonomic scope" value="Bacteria"/>
</dbReference>
<dbReference type="KEGG" id="reu:Reut_B4332"/>
<dbReference type="HOGENOM" id="CLU_124285_0_0_4"/>
<feature type="transmembrane region" description="Helical" evidence="1">
    <location>
        <begin position="12"/>
        <end position="33"/>
    </location>
</feature>
<protein>
    <recommendedName>
        <fullName evidence="3">Polyketide cyclase/dehydrase</fullName>
    </recommendedName>
</protein>
<sequence>MRAAPAMHRHKTLFWIFIAVAVSVAALFVPLPWTDTTRIHNEAVIARPPAVVFDYVSTPGNWPAWHPSSLGVKGATDHSLLPGERVTETFVVAGRSGVVIWTVTKRDPPRAWTIEGEIEGRKAGTVAYTLTPALTPSLTPTEESTRFERDFSYQSPTLLFLLLNRVVLRPRIEAESAEAVRRLKATLEARR</sequence>
<reference evidence="2" key="1">
    <citation type="submission" date="2005-08" db="EMBL/GenBank/DDBJ databases">
        <title>Complete sequence of chromosome 2 of Ralstonia eutropha JMP134.</title>
        <authorList>
            <person name="Copeland A."/>
            <person name="Lucas S."/>
            <person name="Lapidus A."/>
            <person name="Barry K."/>
            <person name="Detter J.C."/>
            <person name="Glavina T."/>
            <person name="Hammon N."/>
            <person name="Israni S."/>
            <person name="Pitluck S."/>
            <person name="Goltsman E."/>
            <person name="Martinez M."/>
            <person name="Schmutz J."/>
            <person name="Larimer F."/>
            <person name="Land M."/>
            <person name="Lykidis A."/>
            <person name="Richardson P."/>
        </authorList>
    </citation>
    <scope>NUCLEOTIDE SEQUENCE [LARGE SCALE GENOMIC DNA]</scope>
    <source>
        <strain evidence="2">JMP134</strain>
    </source>
</reference>
<dbReference type="STRING" id="264198.Reut_B4332"/>